<organism evidence="2">
    <name type="scientific">hydrothermal vent metagenome</name>
    <dbReference type="NCBI Taxonomy" id="652676"/>
    <lineage>
        <taxon>unclassified sequences</taxon>
        <taxon>metagenomes</taxon>
        <taxon>ecological metagenomes</taxon>
    </lineage>
</organism>
<protein>
    <recommendedName>
        <fullName evidence="1">LytR/CpsA/Psr regulator C-terminal domain-containing protein</fullName>
    </recommendedName>
</protein>
<proteinExistence type="predicted"/>
<dbReference type="EMBL" id="FAXC01000284">
    <property type="protein sequence ID" value="CUV09677.1"/>
    <property type="molecule type" value="Genomic_DNA"/>
</dbReference>
<dbReference type="AlphaFoldDB" id="A0A170QCY9"/>
<evidence type="ECO:0000313" key="2">
    <source>
        <dbReference type="EMBL" id="CUV09677.1"/>
    </source>
</evidence>
<dbReference type="Pfam" id="PF13399">
    <property type="entry name" value="LytR_C"/>
    <property type="match status" value="1"/>
</dbReference>
<reference evidence="2" key="1">
    <citation type="submission" date="2015-10" db="EMBL/GenBank/DDBJ databases">
        <authorList>
            <person name="Gilbert D.G."/>
        </authorList>
    </citation>
    <scope>NUCLEOTIDE SEQUENCE</scope>
</reference>
<dbReference type="InterPro" id="IPR027381">
    <property type="entry name" value="LytR/CpsA/Psr_C"/>
</dbReference>
<evidence type="ECO:0000259" key="1">
    <source>
        <dbReference type="Pfam" id="PF13399"/>
    </source>
</evidence>
<feature type="domain" description="LytR/CpsA/Psr regulator C-terminal" evidence="1">
    <location>
        <begin position="2"/>
        <end position="94"/>
    </location>
</feature>
<dbReference type="Gene3D" id="3.30.70.2390">
    <property type="match status" value="1"/>
</dbReference>
<sequence length="106" mass="11941">MDVEIEILNGCGEPGLAAKFSQLLRNKRVDVVRSENADHFEYEKTMLIQRNENVDGMKYVAAVLDFDINNPEKVMMSVDPNGDVDLTLIIGKDYLSISSIQSYLNN</sequence>
<gene>
    <name evidence="2" type="ORF">MGWOODY_Mmi89</name>
</gene>
<name>A0A170QCY9_9ZZZZ</name>
<accession>A0A170QCY9</accession>